<dbReference type="EMBL" id="CP046322">
    <property type="protein sequence ID" value="QGS33851.1"/>
    <property type="molecule type" value="Genomic_DNA"/>
</dbReference>
<dbReference type="RefSeq" id="WP_155867515.1">
    <property type="nucleotide sequence ID" value="NZ_CP032788.1"/>
</dbReference>
<dbReference type="SUPFAM" id="SSF52499">
    <property type="entry name" value="Isochorismatase-like hydrolases"/>
    <property type="match status" value="1"/>
</dbReference>
<gene>
    <name evidence="1" type="ORF">FOB82_01700</name>
</gene>
<dbReference type="AlphaFoldDB" id="A0A6B8TM25"/>
<reference evidence="1 2" key="1">
    <citation type="submission" date="2019-11" db="EMBL/GenBank/DDBJ databases">
        <title>FDA dAtabase for Regulatory Grade micrObial Sequences (FDA-ARGOS): Supporting development and validation of Infectious Disease Dx tests.</title>
        <authorList>
            <person name="Kerrigan L."/>
            <person name="Long C."/>
            <person name="Tallon L."/>
            <person name="Sadzewicz L."/>
            <person name="Vavikolanu K."/>
            <person name="Mehta A."/>
            <person name="Aluvathingal J."/>
            <person name="Nadendla S."/>
            <person name="Yan Y."/>
            <person name="Sichtig H."/>
        </authorList>
    </citation>
    <scope>NUCLEOTIDE SEQUENCE [LARGE SCALE GENOMIC DNA]</scope>
    <source>
        <strain evidence="1 2">FDAARGOS_674</strain>
    </source>
</reference>
<sequence>MSFRDDHGVDTSRLVGFMANNCALGAAVDAVLRGIVVEVFSGSTGAIPLSNSARSAGS</sequence>
<accession>A0A6B8TM25</accession>
<name>A0A6B8TM25_9CORY</name>
<proteinExistence type="predicted"/>
<evidence type="ECO:0000313" key="2">
    <source>
        <dbReference type="Proteomes" id="UP000426857"/>
    </source>
</evidence>
<protein>
    <submittedName>
        <fullName evidence="1">Uncharacterized protein</fullName>
    </submittedName>
</protein>
<dbReference type="InterPro" id="IPR036380">
    <property type="entry name" value="Isochorismatase-like_sf"/>
</dbReference>
<dbReference type="KEGG" id="cxe:FOB82_01700"/>
<dbReference type="Proteomes" id="UP000426857">
    <property type="component" value="Chromosome"/>
</dbReference>
<organism evidence="1 2">
    <name type="scientific">Corynebacterium xerosis</name>
    <dbReference type="NCBI Taxonomy" id="1725"/>
    <lineage>
        <taxon>Bacteria</taxon>
        <taxon>Bacillati</taxon>
        <taxon>Actinomycetota</taxon>
        <taxon>Actinomycetes</taxon>
        <taxon>Mycobacteriales</taxon>
        <taxon>Corynebacteriaceae</taxon>
        <taxon>Corynebacterium</taxon>
    </lineage>
</organism>
<evidence type="ECO:0000313" key="1">
    <source>
        <dbReference type="EMBL" id="QGS33851.1"/>
    </source>
</evidence>